<keyword evidence="1" id="KW-0812">Transmembrane</keyword>
<gene>
    <name evidence="2" type="ORF">ELH90_03980</name>
</gene>
<dbReference type="EMBL" id="SIOP01000001">
    <property type="protein sequence ID" value="TAY50925.1"/>
    <property type="molecule type" value="Genomic_DNA"/>
</dbReference>
<dbReference type="Proteomes" id="UP000292974">
    <property type="component" value="Unassembled WGS sequence"/>
</dbReference>
<feature type="transmembrane region" description="Helical" evidence="1">
    <location>
        <begin position="12"/>
        <end position="31"/>
    </location>
</feature>
<reference evidence="2 3" key="1">
    <citation type="submission" date="2019-02" db="EMBL/GenBank/DDBJ databases">
        <title>The genomic architecture of introgression among sibling species of bacteria.</title>
        <authorList>
            <person name="Cavassim M.I.A."/>
            <person name="Moeskjaer S."/>
            <person name="Moslemi C."/>
            <person name="Fields B."/>
            <person name="Bachmann A."/>
            <person name="Vilhjalmsson B."/>
            <person name="Schierup M.H."/>
            <person name="Young J.P.W."/>
            <person name="Andersen S.U."/>
        </authorList>
    </citation>
    <scope>NUCLEOTIDE SEQUENCE [LARGE SCALE GENOMIC DNA]</scope>
    <source>
        <strain evidence="2 3">SM135B</strain>
    </source>
</reference>
<keyword evidence="1" id="KW-0472">Membrane</keyword>
<accession>A0A7M3DQG4</accession>
<evidence type="ECO:0000313" key="3">
    <source>
        <dbReference type="Proteomes" id="UP000292974"/>
    </source>
</evidence>
<evidence type="ECO:0000256" key="1">
    <source>
        <dbReference type="SAM" id="Phobius"/>
    </source>
</evidence>
<proteinExistence type="predicted"/>
<name>A0A7M3DQG4_RHILE</name>
<comment type="caution">
    <text evidence="2">The sequence shown here is derived from an EMBL/GenBank/DDBJ whole genome shotgun (WGS) entry which is preliminary data.</text>
</comment>
<protein>
    <submittedName>
        <fullName evidence="2">Uncharacterized protein</fullName>
    </submittedName>
</protein>
<evidence type="ECO:0000313" key="2">
    <source>
        <dbReference type="EMBL" id="TAY50925.1"/>
    </source>
</evidence>
<sequence>MPKFLQPYILWMKVGFAVAIVSGLLAFYWHYQSLAEDAKQGRSVKIAVEATNEVIKDAEVQQVKSSTLQTTIAKARVVDDVELPRPLADAFLQRFGGEQ</sequence>
<keyword evidence="1" id="KW-1133">Transmembrane helix</keyword>
<dbReference type="AlphaFoldDB" id="A0A7M3DQG4"/>
<organism evidence="2 3">
    <name type="scientific">Rhizobium leguminosarum</name>
    <dbReference type="NCBI Taxonomy" id="384"/>
    <lineage>
        <taxon>Bacteria</taxon>
        <taxon>Pseudomonadati</taxon>
        <taxon>Pseudomonadota</taxon>
        <taxon>Alphaproteobacteria</taxon>
        <taxon>Hyphomicrobiales</taxon>
        <taxon>Rhizobiaceae</taxon>
        <taxon>Rhizobium/Agrobacterium group</taxon>
        <taxon>Rhizobium</taxon>
    </lineage>
</organism>
<dbReference type="RefSeq" id="WP_130715813.1">
    <property type="nucleotide sequence ID" value="NZ_SIOP01000001.1"/>
</dbReference>